<sequence length="282" mass="30783">MPEQAPPKPKPKSKPSRAKGANNKPATPRQRRSRKEISAAQALELRAQYPEDVQVVLSRMLVADQGQMDYVSRVIHLFKSLQMDDPRITMLQHQVADFAGLIEATRDTLLGRMSDLGESFQLTAETVMSHIQQRTVAPAAPAAPAVPPLDVDASDQLLLSDELDAVTPDLHLVRPDASPPQDGAPPPAEAVDPLAVGEGITIEQRDDFIVGGLQYMIGKAGGTMSSADQHQVTLCIVDWLRRTLEDTDQRSLGSRPAEALEAHLKKNYNISDTDAGLYDEQQ</sequence>
<evidence type="ECO:0000313" key="2">
    <source>
        <dbReference type="EMBL" id="KKL89921.1"/>
    </source>
</evidence>
<name>A0A0F9GH97_9ZZZZ</name>
<gene>
    <name evidence="2" type="ORF">LCGC14_1909860</name>
</gene>
<dbReference type="EMBL" id="LAZR01020154">
    <property type="protein sequence ID" value="KKL89921.1"/>
    <property type="molecule type" value="Genomic_DNA"/>
</dbReference>
<feature type="region of interest" description="Disordered" evidence="1">
    <location>
        <begin position="1"/>
        <end position="35"/>
    </location>
</feature>
<organism evidence="2">
    <name type="scientific">marine sediment metagenome</name>
    <dbReference type="NCBI Taxonomy" id="412755"/>
    <lineage>
        <taxon>unclassified sequences</taxon>
        <taxon>metagenomes</taxon>
        <taxon>ecological metagenomes</taxon>
    </lineage>
</organism>
<accession>A0A0F9GH97</accession>
<proteinExistence type="predicted"/>
<evidence type="ECO:0000256" key="1">
    <source>
        <dbReference type="SAM" id="MobiDB-lite"/>
    </source>
</evidence>
<reference evidence="2" key="1">
    <citation type="journal article" date="2015" name="Nature">
        <title>Complex archaea that bridge the gap between prokaryotes and eukaryotes.</title>
        <authorList>
            <person name="Spang A."/>
            <person name="Saw J.H."/>
            <person name="Jorgensen S.L."/>
            <person name="Zaremba-Niedzwiedzka K."/>
            <person name="Martijn J."/>
            <person name="Lind A.E."/>
            <person name="van Eijk R."/>
            <person name="Schleper C."/>
            <person name="Guy L."/>
            <person name="Ettema T.J."/>
        </authorList>
    </citation>
    <scope>NUCLEOTIDE SEQUENCE</scope>
</reference>
<protein>
    <submittedName>
        <fullName evidence="2">Uncharacterized protein</fullName>
    </submittedName>
</protein>
<dbReference type="AlphaFoldDB" id="A0A0F9GH97"/>
<comment type="caution">
    <text evidence="2">The sequence shown here is derived from an EMBL/GenBank/DDBJ whole genome shotgun (WGS) entry which is preliminary data.</text>
</comment>